<feature type="coiled-coil region" evidence="4">
    <location>
        <begin position="602"/>
        <end position="629"/>
    </location>
</feature>
<dbReference type="PATRIC" id="fig|479117.4.peg.1265"/>
<reference evidence="7 8" key="1">
    <citation type="submission" date="2016-01" db="EMBL/GenBank/DDBJ databases">
        <title>Use of Whole Genome Sequencing to ascertain that Brevibacterium massiliense (Roux, Raoult 2009) is a later heterotypic synonym of Brevibacterium ravenspurgense (Mages 2008).</title>
        <authorList>
            <person name="Bernier A.-M."/>
            <person name="Burdz T."/>
            <person name="Huynh C."/>
            <person name="Pachecho A.L."/>
            <person name="Wiebe D."/>
            <person name="Bonner C."/>
            <person name="Bernard K."/>
        </authorList>
    </citation>
    <scope>NUCLEOTIDE SEQUENCE [LARGE SCALE GENOMIC DNA]</scope>
    <source>
        <strain evidence="7 8">CCUG56047</strain>
    </source>
</reference>
<dbReference type="AlphaFoldDB" id="A0A150H805"/>
<keyword evidence="4" id="KW-0175">Coiled coil</keyword>
<dbReference type="SUPFAM" id="SSF52540">
    <property type="entry name" value="P-loop containing nucleoside triphosphate hydrolases"/>
    <property type="match status" value="1"/>
</dbReference>
<evidence type="ECO:0000256" key="5">
    <source>
        <dbReference type="SAM" id="MobiDB-lite"/>
    </source>
</evidence>
<feature type="compositionally biased region" description="Basic and acidic residues" evidence="5">
    <location>
        <begin position="526"/>
        <end position="539"/>
    </location>
</feature>
<comment type="subunit">
    <text evidence="2">Heterodimer of SbcC and SbcD.</text>
</comment>
<feature type="compositionally biased region" description="Basic and acidic residues" evidence="5">
    <location>
        <begin position="339"/>
        <end position="349"/>
    </location>
</feature>
<sequence length="1010" mass="110414">MKFHSLSVEGFGAFNQRQTVNFDALADDGLFLISGPTGSGKTTILDAVTFALFGRVPGVRNDAGELRSTYAGPDTPTTVVLDFTAGGRRWKVERSPSYDRPKLRGEGTTKEKPRAYLFEQRGKDWTPVASGSRQVGEALAPVIGLTAEQFTKIVLLPQGEFTAFLRADTAEREPLLRKLFGTERFSSVEDWFQQRSQDARQKFDDIMRHRCDVMKTAAEQCLDRLAVPDDQRPGFVDVVAFLAAAKTAAVEHAETATIAARTADESLELHNNRAQELKSAAVKSEALEEHRRLEAEHENQREAVEAARCELERKKAADRIMPSLREQRKAHRALSDAQQQHERAQEELKASLGQVEDLAQCESVTNTAYSAAGSLARSLRRREALEAESRRCREALEAAHEELKKAQAAHTEAAQADTAAQNELAEAPDLAKLEAEHQDIATHADSALNAHRRHAEMQDLVQSAQAVLREREDTVRDATEHFRKVRGLRLSAIASELARDLRQGHACPVCGSEEHPSPARAAGAENSRDAEERAERAADRAQTALDEARTAVSSAQAQQAAAEEAVQNAKFTDPDEARGALDKAAAELQRGREVQQKLKGAAERAALRLASAHERLTTAQQQTDAARERFTDADSQMDAMSQTHDSVFAPDIRAAGVEVPDTAEAASAVAEALSRRMSLIRKLQTAEDHVQRAEREFTQRAADYAAQLEASAFADDHQLEKAAASDAEQLENVLTANEYRNTKLHENRNSDWFAEAQTLPSAQECHDRAAEAAAAADTWAQQSQRLHQRLAVVADRLNSLERLLERFTAESDHERRAIDRLKEEVQLSDLVRGTAQHSKLPLSSFALLGLFEAVTRSASDRLSAMTSGRYRLSVNPLGQRKERKAGLSLVIHDAFSESERDPRSLSGGESFMAALALALGLADTVAETAGGLRLDTLFIDEGFGSLDPDSLDAVLTVLDELRTGGRCLGVISHVESMQRAIPAKIIVDPGPAGSSIHTSGLKDSPGASSM</sequence>
<dbReference type="InterPro" id="IPR027417">
    <property type="entry name" value="P-loop_NTPase"/>
</dbReference>
<dbReference type="RefSeq" id="WP_062021470.1">
    <property type="nucleotide sequence ID" value="NZ_LQQC01000010.1"/>
</dbReference>
<dbReference type="PANTHER" id="PTHR32114">
    <property type="entry name" value="ABC TRANSPORTER ABCH.3"/>
    <property type="match status" value="1"/>
</dbReference>
<evidence type="ECO:0000256" key="2">
    <source>
        <dbReference type="ARBA" id="ARBA00011322"/>
    </source>
</evidence>
<protein>
    <recommendedName>
        <fullName evidence="3">Nuclease SbcCD subunit C</fullName>
    </recommendedName>
</protein>
<feature type="domain" description="Rad50/SbcC-type AAA" evidence="6">
    <location>
        <begin position="5"/>
        <end position="182"/>
    </location>
</feature>
<dbReference type="EMBL" id="LQQC01000010">
    <property type="protein sequence ID" value="KXZ58232.1"/>
    <property type="molecule type" value="Genomic_DNA"/>
</dbReference>
<feature type="region of interest" description="Disordered" evidence="5">
    <location>
        <begin position="508"/>
        <end position="541"/>
    </location>
</feature>
<proteinExistence type="inferred from homology"/>
<dbReference type="GO" id="GO:0016887">
    <property type="term" value="F:ATP hydrolysis activity"/>
    <property type="evidence" value="ECO:0007669"/>
    <property type="project" value="InterPro"/>
</dbReference>
<dbReference type="Proteomes" id="UP000243589">
    <property type="component" value="Unassembled WGS sequence"/>
</dbReference>
<evidence type="ECO:0000256" key="3">
    <source>
        <dbReference type="ARBA" id="ARBA00013368"/>
    </source>
</evidence>
<dbReference type="PANTHER" id="PTHR32114:SF2">
    <property type="entry name" value="ABC TRANSPORTER ABCH.3"/>
    <property type="match status" value="1"/>
</dbReference>
<organism evidence="7 8">
    <name type="scientific">Brevibacterium ravenspurgense</name>
    <dbReference type="NCBI Taxonomy" id="479117"/>
    <lineage>
        <taxon>Bacteria</taxon>
        <taxon>Bacillati</taxon>
        <taxon>Actinomycetota</taxon>
        <taxon>Actinomycetes</taxon>
        <taxon>Micrococcales</taxon>
        <taxon>Brevibacteriaceae</taxon>
        <taxon>Brevibacterium</taxon>
    </lineage>
</organism>
<feature type="coiled-coil region" evidence="4">
    <location>
        <begin position="790"/>
        <end position="824"/>
    </location>
</feature>
<dbReference type="InterPro" id="IPR038729">
    <property type="entry name" value="Rad50/SbcC_AAA"/>
</dbReference>
<evidence type="ECO:0000259" key="6">
    <source>
        <dbReference type="Pfam" id="PF13476"/>
    </source>
</evidence>
<evidence type="ECO:0000313" key="8">
    <source>
        <dbReference type="Proteomes" id="UP000243589"/>
    </source>
</evidence>
<evidence type="ECO:0000313" key="7">
    <source>
        <dbReference type="EMBL" id="KXZ58232.1"/>
    </source>
</evidence>
<dbReference type="Gene3D" id="3.40.50.300">
    <property type="entry name" value="P-loop containing nucleotide triphosphate hydrolases"/>
    <property type="match status" value="2"/>
</dbReference>
<comment type="caution">
    <text evidence="7">The sequence shown here is derived from an EMBL/GenBank/DDBJ whole genome shotgun (WGS) entry which is preliminary data.</text>
</comment>
<keyword evidence="8" id="KW-1185">Reference proteome</keyword>
<accession>A0A150H805</accession>
<feature type="region of interest" description="Disordered" evidence="5">
    <location>
        <begin position="325"/>
        <end position="349"/>
    </location>
</feature>
<evidence type="ECO:0000256" key="4">
    <source>
        <dbReference type="SAM" id="Coils"/>
    </source>
</evidence>
<gene>
    <name evidence="7" type="primary">sbcC</name>
    <name evidence="7" type="ORF">Bravens_01270</name>
</gene>
<name>A0A150H805_9MICO</name>
<dbReference type="Pfam" id="PF13476">
    <property type="entry name" value="AAA_23"/>
    <property type="match status" value="1"/>
</dbReference>
<evidence type="ECO:0000256" key="1">
    <source>
        <dbReference type="ARBA" id="ARBA00006930"/>
    </source>
</evidence>
<dbReference type="GO" id="GO:0006302">
    <property type="term" value="P:double-strand break repair"/>
    <property type="evidence" value="ECO:0007669"/>
    <property type="project" value="InterPro"/>
</dbReference>
<dbReference type="Pfam" id="PF13558">
    <property type="entry name" value="SbcC_Walker_B"/>
    <property type="match status" value="1"/>
</dbReference>
<comment type="similarity">
    <text evidence="1">Belongs to the SMC family. SbcC subfamily.</text>
</comment>